<dbReference type="SUPFAM" id="SSF51445">
    <property type="entry name" value="(Trans)glycosidases"/>
    <property type="match status" value="1"/>
</dbReference>
<gene>
    <name evidence="4" type="ORF">GLV81_01605</name>
</gene>
<dbReference type="Gene3D" id="3.20.20.80">
    <property type="entry name" value="Glycosidases"/>
    <property type="match status" value="1"/>
</dbReference>
<dbReference type="PANTHER" id="PTHR43405">
    <property type="entry name" value="GLYCOSYL HYDROLASE DIGH"/>
    <property type="match status" value="1"/>
</dbReference>
<evidence type="ECO:0000313" key="4">
    <source>
        <dbReference type="EMBL" id="QGW26969.1"/>
    </source>
</evidence>
<accession>A0A6I6GPF3</accession>
<evidence type="ECO:0000256" key="2">
    <source>
        <dbReference type="SAM" id="SignalP"/>
    </source>
</evidence>
<dbReference type="RefSeq" id="WP_157476247.1">
    <property type="nucleotide sequence ID" value="NZ_CP046566.1"/>
</dbReference>
<feature type="signal peptide" evidence="2">
    <location>
        <begin position="1"/>
        <end position="21"/>
    </location>
</feature>
<reference evidence="4 5" key="1">
    <citation type="submission" date="2019-11" db="EMBL/GenBank/DDBJ databases">
        <authorList>
            <person name="Im W.T."/>
        </authorList>
    </citation>
    <scope>NUCLEOTIDE SEQUENCE [LARGE SCALE GENOMIC DNA]</scope>
    <source>
        <strain evidence="4 5">SB-02</strain>
    </source>
</reference>
<feature type="domain" description="Glycosyl hydrolase-like 10" evidence="3">
    <location>
        <begin position="25"/>
        <end position="340"/>
    </location>
</feature>
<dbReference type="Proteomes" id="UP000426027">
    <property type="component" value="Chromosome"/>
</dbReference>
<protein>
    <submittedName>
        <fullName evidence="4">Family 10 glycosylhydrolase</fullName>
    </submittedName>
</protein>
<dbReference type="PANTHER" id="PTHR43405:SF1">
    <property type="entry name" value="GLYCOSYL HYDROLASE DIGH"/>
    <property type="match status" value="1"/>
</dbReference>
<feature type="chain" id="PRO_5026255338" evidence="2">
    <location>
        <begin position="22"/>
        <end position="408"/>
    </location>
</feature>
<dbReference type="GO" id="GO:0016787">
    <property type="term" value="F:hydrolase activity"/>
    <property type="evidence" value="ECO:0007669"/>
    <property type="project" value="UniProtKB-KW"/>
</dbReference>
<dbReference type="EMBL" id="CP046566">
    <property type="protein sequence ID" value="QGW26969.1"/>
    <property type="molecule type" value="Genomic_DNA"/>
</dbReference>
<sequence length="408" mass="47896">MKLFRFIASLMLVSSMYTAQAQQPEFRAAWIATVENIDWPSRKGLSTEEQKKEFISILEMHRRNGMNAIVMQIRPVADAFYPNPYEPWSEYLTGKQGQAPSPYYDPLQFMIEETHKRGMEFHAWLNPYRAVFNIARSSVASNHPTKVHPEWFVDYGDATVVKRYYNPGLPEVQNYLTDIIRDLVKRYDVDGVHFDDYFYPYRIPGKEFPDAKTFQQYGKGMTKDQWRRSNVDSIIVKLHRVIREEKPWVKFGISPFGVWRNKSQDPNGSNTQAGQTNYDDLYADILLWLRKGWIDYVVPQLYWEIGFEKADYTTLIDWWSKNSFGRHCYIGLAPYRANSNTAWKDKTQLPRQIQLSRTTPNIQGQVYFSSKSFNNNPNGWNDSLRNNYYKVQVPTPPMPWLPKKPAGK</sequence>
<dbReference type="KEGG" id="fls:GLV81_01605"/>
<name>A0A6I6GPF3_9BACT</name>
<evidence type="ECO:0000256" key="1">
    <source>
        <dbReference type="ARBA" id="ARBA00022729"/>
    </source>
</evidence>
<dbReference type="InterPro" id="IPR052177">
    <property type="entry name" value="Divisome_Glycosyl_Hydrolase"/>
</dbReference>
<dbReference type="InterPro" id="IPR003790">
    <property type="entry name" value="GHL10"/>
</dbReference>
<keyword evidence="1 2" id="KW-0732">Signal</keyword>
<organism evidence="4 5">
    <name type="scientific">Phnomibacter ginsenosidimutans</name>
    <dbReference type="NCBI Taxonomy" id="2676868"/>
    <lineage>
        <taxon>Bacteria</taxon>
        <taxon>Pseudomonadati</taxon>
        <taxon>Bacteroidota</taxon>
        <taxon>Chitinophagia</taxon>
        <taxon>Chitinophagales</taxon>
        <taxon>Chitinophagaceae</taxon>
        <taxon>Phnomibacter</taxon>
    </lineage>
</organism>
<dbReference type="AlphaFoldDB" id="A0A6I6GPF3"/>
<keyword evidence="5" id="KW-1185">Reference proteome</keyword>
<proteinExistence type="predicted"/>
<evidence type="ECO:0000259" key="3">
    <source>
        <dbReference type="Pfam" id="PF02638"/>
    </source>
</evidence>
<keyword evidence="4" id="KW-0378">Hydrolase</keyword>
<dbReference type="InterPro" id="IPR017853">
    <property type="entry name" value="GH"/>
</dbReference>
<dbReference type="Pfam" id="PF02638">
    <property type="entry name" value="GHL10"/>
    <property type="match status" value="1"/>
</dbReference>
<evidence type="ECO:0000313" key="5">
    <source>
        <dbReference type="Proteomes" id="UP000426027"/>
    </source>
</evidence>